<evidence type="ECO:0000259" key="2">
    <source>
        <dbReference type="PROSITE" id="PS50041"/>
    </source>
</evidence>
<dbReference type="PANTHER" id="PTHR22801">
    <property type="entry name" value="LITHOSTATHINE"/>
    <property type="match status" value="1"/>
</dbReference>
<feature type="signal peptide" evidence="1">
    <location>
        <begin position="1"/>
        <end position="21"/>
    </location>
</feature>
<dbReference type="Pfam" id="PF00059">
    <property type="entry name" value="Lectin_C"/>
    <property type="match status" value="1"/>
</dbReference>
<dbReference type="InterPro" id="IPR001304">
    <property type="entry name" value="C-type_lectin-like"/>
</dbReference>
<dbReference type="EMBL" id="KC989842">
    <property type="protein sequence ID" value="AGN29615.1"/>
    <property type="molecule type" value="mRNA"/>
</dbReference>
<feature type="domain" description="C-type lectin" evidence="2">
    <location>
        <begin position="42"/>
        <end position="189"/>
    </location>
</feature>
<dbReference type="SUPFAM" id="SSF56436">
    <property type="entry name" value="C-type lectin-like"/>
    <property type="match status" value="1"/>
</dbReference>
<accession>R9TFS9</accession>
<dbReference type="InterPro" id="IPR016186">
    <property type="entry name" value="C-type_lectin-like/link_sf"/>
</dbReference>
<dbReference type="SMART" id="SM00034">
    <property type="entry name" value="CLECT"/>
    <property type="match status" value="1"/>
</dbReference>
<evidence type="ECO:0000313" key="3">
    <source>
        <dbReference type="EMBL" id="AGN29615.1"/>
    </source>
</evidence>
<feature type="chain" id="PRO_5004489538" evidence="1">
    <location>
        <begin position="22"/>
        <end position="193"/>
    </location>
</feature>
<proteinExistence type="evidence at transcript level"/>
<name>R9TFS9_ACAPC</name>
<dbReference type="AlphaFoldDB" id="R9TFS9"/>
<dbReference type="InterPro" id="IPR016187">
    <property type="entry name" value="CTDL_fold"/>
</dbReference>
<organism evidence="3">
    <name type="scientific">Acartia pacifica</name>
    <name type="common">Copepod</name>
    <dbReference type="NCBI Taxonomy" id="335913"/>
    <lineage>
        <taxon>Eukaryota</taxon>
        <taxon>Metazoa</taxon>
        <taxon>Ecdysozoa</taxon>
        <taxon>Arthropoda</taxon>
        <taxon>Crustacea</taxon>
        <taxon>Multicrustacea</taxon>
        <taxon>Hexanauplia</taxon>
        <taxon>Copepoda</taxon>
        <taxon>Calanoida</taxon>
        <taxon>Acartiidae</taxon>
        <taxon>Acartia</taxon>
    </lineage>
</organism>
<dbReference type="InterPro" id="IPR050801">
    <property type="entry name" value="Ca-Dep_Lectins_ImmuneDev"/>
</dbReference>
<dbReference type="PROSITE" id="PS50041">
    <property type="entry name" value="C_TYPE_LECTIN_2"/>
    <property type="match status" value="1"/>
</dbReference>
<dbReference type="PANTHER" id="PTHR22801:SF63">
    <property type="entry name" value="C-TYPE LECTIN DOMAIN-CONTAINING PROTEIN"/>
    <property type="match status" value="1"/>
</dbReference>
<protein>
    <submittedName>
        <fullName evidence="3">Perlucin 5-like protein</fullName>
    </submittedName>
</protein>
<reference evidence="3" key="1">
    <citation type="journal article" date="2013" name="J. Exp. Mar. Biol. Ecol.">
        <title>An improved method for achieving high-quality RNA for copepod gene transcriptomic studies.</title>
        <authorList>
            <person name="Zhang H."/>
            <person name="Finiguerra M."/>
            <person name="Dam H.G."/>
            <person name="Huang Y."/>
            <person name="Xu D."/>
            <person name="Liu G."/>
            <person name="Lin S."/>
        </authorList>
    </citation>
    <scope>NUCLEOTIDE SEQUENCE</scope>
</reference>
<dbReference type="Gene3D" id="3.10.100.10">
    <property type="entry name" value="Mannose-Binding Protein A, subunit A"/>
    <property type="match status" value="1"/>
</dbReference>
<dbReference type="CDD" id="cd00037">
    <property type="entry name" value="CLECT"/>
    <property type="match status" value="1"/>
</dbReference>
<keyword evidence="1" id="KW-0732">Signal</keyword>
<evidence type="ECO:0000256" key="1">
    <source>
        <dbReference type="SAM" id="SignalP"/>
    </source>
</evidence>
<sequence>MFGKLVTASACLLALLALAAAQDTHFCNDGWDLYTTTWHDQTHHSCFYFGTNFEKVSHDTAKLLCNGMGAFLAEVPYGPHLNSWIVQKLLEKNNLLDAEGKPDTRRPHFETQYWLGARDFGHHNEHVPGEWMWEHRNTTVQWFDWADNEPNNFHGQSCLTYLLEESIFGFRDFKWNDWDCNEVADFICEVVID</sequence>